<keyword evidence="6 9" id="KW-1133">Transmembrane helix</keyword>
<proteinExistence type="predicted"/>
<evidence type="ECO:0000313" key="14">
    <source>
        <dbReference type="Proteomes" id="UP001149140"/>
    </source>
</evidence>
<feature type="transmembrane region" description="Helical" evidence="9">
    <location>
        <begin position="188"/>
        <end position="209"/>
    </location>
</feature>
<gene>
    <name evidence="13" type="ORF">OM076_24295</name>
</gene>
<evidence type="ECO:0000256" key="1">
    <source>
        <dbReference type="ARBA" id="ARBA00004651"/>
    </source>
</evidence>
<dbReference type="InterPro" id="IPR014756">
    <property type="entry name" value="Ig_E-set"/>
</dbReference>
<feature type="signal peptide" evidence="10">
    <location>
        <begin position="1"/>
        <end position="20"/>
    </location>
</feature>
<dbReference type="GO" id="GO:0046688">
    <property type="term" value="P:response to copper ion"/>
    <property type="evidence" value="ECO:0007669"/>
    <property type="project" value="InterPro"/>
</dbReference>
<accession>A0A9X3MUV4</accession>
<keyword evidence="8 9" id="KW-0472">Membrane</keyword>
<evidence type="ECO:0000256" key="4">
    <source>
        <dbReference type="ARBA" id="ARBA00022723"/>
    </source>
</evidence>
<evidence type="ECO:0000256" key="10">
    <source>
        <dbReference type="SAM" id="SignalP"/>
    </source>
</evidence>
<dbReference type="GO" id="GO:0005886">
    <property type="term" value="C:plasma membrane"/>
    <property type="evidence" value="ECO:0007669"/>
    <property type="project" value="UniProtKB-SubCell"/>
</dbReference>
<feature type="transmembrane region" description="Helical" evidence="9">
    <location>
        <begin position="235"/>
        <end position="252"/>
    </location>
</feature>
<dbReference type="Proteomes" id="UP001149140">
    <property type="component" value="Unassembled WGS sequence"/>
</dbReference>
<evidence type="ECO:0000259" key="12">
    <source>
        <dbReference type="Pfam" id="PF05425"/>
    </source>
</evidence>
<keyword evidence="5 10" id="KW-0732">Signal</keyword>
<comment type="subcellular location">
    <subcellularLocation>
        <location evidence="1">Cell membrane</location>
        <topology evidence="1">Multi-pass membrane protein</topology>
    </subcellularLocation>
</comment>
<organism evidence="13 14">
    <name type="scientific">Solirubrobacter ginsenosidimutans</name>
    <dbReference type="NCBI Taxonomy" id="490573"/>
    <lineage>
        <taxon>Bacteria</taxon>
        <taxon>Bacillati</taxon>
        <taxon>Actinomycetota</taxon>
        <taxon>Thermoleophilia</taxon>
        <taxon>Solirubrobacterales</taxon>
        <taxon>Solirubrobacteraceae</taxon>
        <taxon>Solirubrobacter</taxon>
    </lineage>
</organism>
<keyword evidence="7" id="KW-0186">Copper</keyword>
<evidence type="ECO:0000256" key="3">
    <source>
        <dbReference type="ARBA" id="ARBA00022692"/>
    </source>
</evidence>
<protein>
    <submittedName>
        <fullName evidence="13">Copper resistance protein CopC</fullName>
    </submittedName>
</protein>
<evidence type="ECO:0000256" key="6">
    <source>
        <dbReference type="ARBA" id="ARBA00022989"/>
    </source>
</evidence>
<dbReference type="Pfam" id="PF04234">
    <property type="entry name" value="CopC"/>
    <property type="match status" value="1"/>
</dbReference>
<reference evidence="13" key="1">
    <citation type="submission" date="2022-10" db="EMBL/GenBank/DDBJ databases">
        <title>The WGS of Solirubrobacter ginsenosidimutans DSM 21036.</title>
        <authorList>
            <person name="Jiang Z."/>
        </authorList>
    </citation>
    <scope>NUCLEOTIDE SEQUENCE</scope>
    <source>
        <strain evidence="13">DSM 21036</strain>
    </source>
</reference>
<dbReference type="InterPro" id="IPR007348">
    <property type="entry name" value="CopC_dom"/>
</dbReference>
<feature type="transmembrane region" description="Helical" evidence="9">
    <location>
        <begin position="150"/>
        <end position="168"/>
    </location>
</feature>
<dbReference type="InterPro" id="IPR032694">
    <property type="entry name" value="CopC/D"/>
</dbReference>
<evidence type="ECO:0000256" key="5">
    <source>
        <dbReference type="ARBA" id="ARBA00022729"/>
    </source>
</evidence>
<name>A0A9X3MUV4_9ACTN</name>
<dbReference type="GO" id="GO:0005507">
    <property type="term" value="F:copper ion binding"/>
    <property type="evidence" value="ECO:0007669"/>
    <property type="project" value="InterPro"/>
</dbReference>
<sequence length="608" mass="62924">MRAIALALVALALLPASALAHATLQQTVPQRGAKLDKPPAEVTFRFDESVEASFGALRIFDSKGQEVQTGKAFHPGGKGADIAVKLKPGLGDGTYTATYRVVSADGHVVSSGFVFTVGEASAPSESLDQLLATGSKSGKITTAALGVARALQYAAIALGLGTLIFFLACWRRLGVTSRPFIAKLERLLLVAGILGVVSAVAALALQGAVGEGATFWSAARPDTIKEVLGTRFGRAWGIGAALWIIALIVLATKPLRPRGEPRVVDPPPEGEPALVLAGGAASARGTAPSGAAATIPAPARAAVPVSTPHLVALSVPLFALVLLPSFGGHTSVQSPVAILLPANLLHVLAMSAWLGGIAVLVFALRAATAELEPDQRTPLLAGVVGRFSAIASIALPVLLLSGVVQAIVEVRSFPALLDSAFGRAVLIKVMVAVAIIALGYINRQEILPELRKAAADDSTPGKAGVLLRRTLRLEFLLGLTAIAVTGALSSYAPSVAESSGPYATTAIIGPARLEVTVDPAKVGPNQLHLYLFDRKTGAAFEQTKELDVTAAMPSKNVPPLTLNSHVAGPGHYVVDGATLSVKGKWIISVTDRVSDFDQYQTRFTVPIQ</sequence>
<dbReference type="InterPro" id="IPR014755">
    <property type="entry name" value="Cu-Rt/internalin_Ig-like"/>
</dbReference>
<dbReference type="SUPFAM" id="SSF81296">
    <property type="entry name" value="E set domains"/>
    <property type="match status" value="1"/>
</dbReference>
<dbReference type="RefSeq" id="WP_270042659.1">
    <property type="nucleotide sequence ID" value="NZ_JAPDOD010000024.1"/>
</dbReference>
<dbReference type="PANTHER" id="PTHR34820:SF4">
    <property type="entry name" value="INNER MEMBRANE PROTEIN YEBZ"/>
    <property type="match status" value="1"/>
</dbReference>
<dbReference type="InterPro" id="IPR008457">
    <property type="entry name" value="Cu-R_CopD_dom"/>
</dbReference>
<feature type="transmembrane region" description="Helical" evidence="9">
    <location>
        <begin position="420"/>
        <end position="441"/>
    </location>
</feature>
<evidence type="ECO:0000256" key="7">
    <source>
        <dbReference type="ARBA" id="ARBA00023008"/>
    </source>
</evidence>
<dbReference type="PANTHER" id="PTHR34820">
    <property type="entry name" value="INNER MEMBRANE PROTEIN YEBZ"/>
    <property type="match status" value="1"/>
</dbReference>
<feature type="domain" description="CopC" evidence="11">
    <location>
        <begin position="21"/>
        <end position="117"/>
    </location>
</feature>
<evidence type="ECO:0000256" key="9">
    <source>
        <dbReference type="SAM" id="Phobius"/>
    </source>
</evidence>
<feature type="domain" description="Copper resistance protein D" evidence="12">
    <location>
        <begin position="382"/>
        <end position="488"/>
    </location>
</feature>
<keyword evidence="4" id="KW-0479">Metal-binding</keyword>
<dbReference type="GO" id="GO:0042597">
    <property type="term" value="C:periplasmic space"/>
    <property type="evidence" value="ECO:0007669"/>
    <property type="project" value="InterPro"/>
</dbReference>
<dbReference type="GO" id="GO:0006825">
    <property type="term" value="P:copper ion transport"/>
    <property type="evidence" value="ECO:0007669"/>
    <property type="project" value="InterPro"/>
</dbReference>
<dbReference type="Pfam" id="PF05425">
    <property type="entry name" value="CopD"/>
    <property type="match status" value="1"/>
</dbReference>
<dbReference type="EMBL" id="JAPDOD010000024">
    <property type="protein sequence ID" value="MDA0163416.1"/>
    <property type="molecule type" value="Genomic_DNA"/>
</dbReference>
<dbReference type="AlphaFoldDB" id="A0A9X3MUV4"/>
<evidence type="ECO:0000313" key="13">
    <source>
        <dbReference type="EMBL" id="MDA0163416.1"/>
    </source>
</evidence>
<keyword evidence="3 9" id="KW-0812">Transmembrane</keyword>
<feature type="transmembrane region" description="Helical" evidence="9">
    <location>
        <begin position="379"/>
        <end position="408"/>
    </location>
</feature>
<keyword evidence="2" id="KW-1003">Cell membrane</keyword>
<evidence type="ECO:0000259" key="11">
    <source>
        <dbReference type="Pfam" id="PF04234"/>
    </source>
</evidence>
<evidence type="ECO:0000256" key="8">
    <source>
        <dbReference type="ARBA" id="ARBA00023136"/>
    </source>
</evidence>
<comment type="caution">
    <text evidence="13">The sequence shown here is derived from an EMBL/GenBank/DDBJ whole genome shotgun (WGS) entry which is preliminary data.</text>
</comment>
<dbReference type="Gene3D" id="2.60.40.1220">
    <property type="match status" value="1"/>
</dbReference>
<feature type="chain" id="PRO_5040942414" evidence="10">
    <location>
        <begin position="21"/>
        <end position="608"/>
    </location>
</feature>
<feature type="transmembrane region" description="Helical" evidence="9">
    <location>
        <begin position="347"/>
        <end position="367"/>
    </location>
</feature>
<evidence type="ECO:0000256" key="2">
    <source>
        <dbReference type="ARBA" id="ARBA00022475"/>
    </source>
</evidence>
<feature type="transmembrane region" description="Helical" evidence="9">
    <location>
        <begin position="310"/>
        <end position="327"/>
    </location>
</feature>
<keyword evidence="14" id="KW-1185">Reference proteome</keyword>